<protein>
    <recommendedName>
        <fullName evidence="2">MaoC-like domain-containing protein</fullName>
    </recommendedName>
</protein>
<dbReference type="EMBL" id="SUMD01000010">
    <property type="protein sequence ID" value="TJZ75848.1"/>
    <property type="molecule type" value="Genomic_DNA"/>
</dbReference>
<evidence type="ECO:0000313" key="4">
    <source>
        <dbReference type="Proteomes" id="UP000305109"/>
    </source>
</evidence>
<accession>A0ABY2RFZ2</accession>
<dbReference type="RefSeq" id="WP_136911407.1">
    <property type="nucleotide sequence ID" value="NZ_SUMD01000010.1"/>
</dbReference>
<dbReference type="InterPro" id="IPR002539">
    <property type="entry name" value="MaoC-like_dom"/>
</dbReference>
<reference evidence="3 4" key="1">
    <citation type="submission" date="2019-04" db="EMBL/GenBank/DDBJ databases">
        <title>Rhodococcus oryzae sp. nov., a novel actinomycete isolated from rhizosphere soil of rice (Oryza sativa L.).</title>
        <authorList>
            <person name="Li C."/>
        </authorList>
    </citation>
    <scope>NUCLEOTIDE SEQUENCE [LARGE SCALE GENOMIC DNA]</scope>
    <source>
        <strain evidence="3 4">NEAU-CX67</strain>
    </source>
</reference>
<organism evidence="3 4">
    <name type="scientific">Rhodococcus oryzae</name>
    <dbReference type="NCBI Taxonomy" id="2571143"/>
    <lineage>
        <taxon>Bacteria</taxon>
        <taxon>Bacillati</taxon>
        <taxon>Actinomycetota</taxon>
        <taxon>Actinomycetes</taxon>
        <taxon>Mycobacteriales</taxon>
        <taxon>Nocardiaceae</taxon>
        <taxon>Rhodococcus</taxon>
    </lineage>
</organism>
<evidence type="ECO:0000259" key="2">
    <source>
        <dbReference type="Pfam" id="PF01575"/>
    </source>
</evidence>
<dbReference type="Proteomes" id="UP000305109">
    <property type="component" value="Unassembled WGS sequence"/>
</dbReference>
<evidence type="ECO:0000313" key="3">
    <source>
        <dbReference type="EMBL" id="TJZ75848.1"/>
    </source>
</evidence>
<comment type="caution">
    <text evidence="3">The sequence shown here is derived from an EMBL/GenBank/DDBJ whole genome shotgun (WGS) entry which is preliminary data.</text>
</comment>
<sequence length="150" mass="16472">MDVMDEVKYAEDLMVGDVIDLGSHTVGESEMVDFSTVWDPQDSHLDAEAAADGYFGGLIASGMYTTAVYQRLAVLGAYRHWSVIGARGLRDVRFLRPVRPGDVLTGLLVIDEVELDDRGRGLVTTTGQLADAQGRAVFSLLTELYLHRRP</sequence>
<dbReference type="Pfam" id="PF01575">
    <property type="entry name" value="MaoC_dehydratas"/>
    <property type="match status" value="1"/>
</dbReference>
<comment type="similarity">
    <text evidence="1">Belongs to the enoyl-CoA hydratase/isomerase family.</text>
</comment>
<evidence type="ECO:0000256" key="1">
    <source>
        <dbReference type="ARBA" id="ARBA00005254"/>
    </source>
</evidence>
<dbReference type="Gene3D" id="3.10.129.10">
    <property type="entry name" value="Hotdog Thioesterase"/>
    <property type="match status" value="1"/>
</dbReference>
<name>A0ABY2RFZ2_9NOCA</name>
<dbReference type="InterPro" id="IPR029069">
    <property type="entry name" value="HotDog_dom_sf"/>
</dbReference>
<proteinExistence type="inferred from homology"/>
<gene>
    <name evidence="3" type="ORF">FCG67_19900</name>
</gene>
<feature type="domain" description="MaoC-like" evidence="2">
    <location>
        <begin position="23"/>
        <end position="115"/>
    </location>
</feature>
<keyword evidence="4" id="KW-1185">Reference proteome</keyword>
<dbReference type="SUPFAM" id="SSF54637">
    <property type="entry name" value="Thioesterase/thiol ester dehydrase-isomerase"/>
    <property type="match status" value="1"/>
</dbReference>